<gene>
    <name evidence="1" type="ORF">E2C01_007804</name>
</gene>
<reference evidence="1 2" key="1">
    <citation type="submission" date="2019-05" db="EMBL/GenBank/DDBJ databases">
        <title>Another draft genome of Portunus trituberculatus and its Hox gene families provides insights of decapod evolution.</title>
        <authorList>
            <person name="Jeong J.-H."/>
            <person name="Song I."/>
            <person name="Kim S."/>
            <person name="Choi T."/>
            <person name="Kim D."/>
            <person name="Ryu S."/>
            <person name="Kim W."/>
        </authorList>
    </citation>
    <scope>NUCLEOTIDE SEQUENCE [LARGE SCALE GENOMIC DNA]</scope>
    <source>
        <tissue evidence="1">Muscle</tissue>
    </source>
</reference>
<comment type="caution">
    <text evidence="1">The sequence shown here is derived from an EMBL/GenBank/DDBJ whole genome shotgun (WGS) entry which is preliminary data.</text>
</comment>
<keyword evidence="2" id="KW-1185">Reference proteome</keyword>
<dbReference type="Proteomes" id="UP000324222">
    <property type="component" value="Unassembled WGS sequence"/>
</dbReference>
<protein>
    <submittedName>
        <fullName evidence="1">Uncharacterized protein</fullName>
    </submittedName>
</protein>
<name>A0A5B7CZ49_PORTR</name>
<accession>A0A5B7CZ49</accession>
<dbReference type="EMBL" id="VSRR010000397">
    <property type="protein sequence ID" value="MPC15022.1"/>
    <property type="molecule type" value="Genomic_DNA"/>
</dbReference>
<organism evidence="1 2">
    <name type="scientific">Portunus trituberculatus</name>
    <name type="common">Swimming crab</name>
    <name type="synonym">Neptunus trituberculatus</name>
    <dbReference type="NCBI Taxonomy" id="210409"/>
    <lineage>
        <taxon>Eukaryota</taxon>
        <taxon>Metazoa</taxon>
        <taxon>Ecdysozoa</taxon>
        <taxon>Arthropoda</taxon>
        <taxon>Crustacea</taxon>
        <taxon>Multicrustacea</taxon>
        <taxon>Malacostraca</taxon>
        <taxon>Eumalacostraca</taxon>
        <taxon>Eucarida</taxon>
        <taxon>Decapoda</taxon>
        <taxon>Pleocyemata</taxon>
        <taxon>Brachyura</taxon>
        <taxon>Eubrachyura</taxon>
        <taxon>Portunoidea</taxon>
        <taxon>Portunidae</taxon>
        <taxon>Portuninae</taxon>
        <taxon>Portunus</taxon>
    </lineage>
</organism>
<evidence type="ECO:0000313" key="1">
    <source>
        <dbReference type="EMBL" id="MPC15022.1"/>
    </source>
</evidence>
<evidence type="ECO:0000313" key="2">
    <source>
        <dbReference type="Proteomes" id="UP000324222"/>
    </source>
</evidence>
<sequence>MHLGSEMGPNMGTTMNTDACTTIGQKLNSTSHTLFKCAFRSSKESRPKLLVRLAALPTPYRY</sequence>
<dbReference type="AlphaFoldDB" id="A0A5B7CZ49"/>
<proteinExistence type="predicted"/>